<proteinExistence type="predicted"/>
<dbReference type="eggNOG" id="ENOG502THVE">
    <property type="taxonomic scope" value="Eukaryota"/>
</dbReference>
<sequence length="429" mass="50144">MTETSIELSDLPPEILHLLVEKCDFVTRRRLRASSTLLYQIVESTKLYIPSVKIKELYEGVLVKLFKDDYTLQFEKAETSGTRMESDFRKEVLIENSDPMDEGIDWFRQMCHQKNVTIGKLQIESIFNSKKLTEKLDEVLGKSEIPLKIKSILCLGKKSDDSMWKVMEHCDKSLLKEMKEGSVFEDVIIDISNAFGSFGNHFELFGKQDEVVKNLEKIKIECLCNVSDEDVLSLNASVISLNSRNFTVDLVYKLIEKFTNRREDGSAFCIENWSKRNLDLEMIPPGFEKTDSTDEYKEYRNQLINTNHPTVYLRVSEDRVRLQIGDTKKVKFWNKDGRMYSGENYYDSNYYKFPTLRRMAFGASNLFKMVSKRKTLFAFIFRPAKLENRILTMEITTPFKLFELKPKARDRILLLMDPIHLYVSHFLSI</sequence>
<evidence type="ECO:0000313" key="3">
    <source>
        <dbReference type="Proteomes" id="UP000008281"/>
    </source>
</evidence>
<dbReference type="Proteomes" id="UP000008281">
    <property type="component" value="Unassembled WGS sequence"/>
</dbReference>
<accession>E3LV09</accession>
<dbReference type="FunCoup" id="E3LV09">
    <property type="interactions" value="1690"/>
</dbReference>
<keyword evidence="3" id="KW-1185">Reference proteome</keyword>
<dbReference type="InParanoid" id="E3LV09"/>
<evidence type="ECO:0000313" key="2">
    <source>
        <dbReference type="EMBL" id="EFP12530.1"/>
    </source>
</evidence>
<gene>
    <name evidence="2" type="ORF">CRE_29440</name>
</gene>
<dbReference type="OrthoDB" id="5808622at2759"/>
<organism evidence="3">
    <name type="scientific">Caenorhabditis remanei</name>
    <name type="common">Caenorhabditis vulgaris</name>
    <dbReference type="NCBI Taxonomy" id="31234"/>
    <lineage>
        <taxon>Eukaryota</taxon>
        <taxon>Metazoa</taxon>
        <taxon>Ecdysozoa</taxon>
        <taxon>Nematoda</taxon>
        <taxon>Chromadorea</taxon>
        <taxon>Rhabditida</taxon>
        <taxon>Rhabditina</taxon>
        <taxon>Rhabditomorpha</taxon>
        <taxon>Rhabditoidea</taxon>
        <taxon>Rhabditidae</taxon>
        <taxon>Peloderinae</taxon>
        <taxon>Caenorhabditis</taxon>
    </lineage>
</organism>
<feature type="domain" description="F-box" evidence="1">
    <location>
        <begin position="8"/>
        <end position="49"/>
    </location>
</feature>
<protein>
    <recommendedName>
        <fullName evidence="1">F-box domain-containing protein</fullName>
    </recommendedName>
</protein>
<dbReference type="PANTHER" id="PTHR31006:SF15">
    <property type="entry name" value="F-BOX DOMAIN-CONTAINING PROTEIN"/>
    <property type="match status" value="1"/>
</dbReference>
<dbReference type="AlphaFoldDB" id="E3LV09"/>
<reference evidence="2" key="1">
    <citation type="submission" date="2007-07" db="EMBL/GenBank/DDBJ databases">
        <title>PCAP assembly of the Caenorhabditis remanei genome.</title>
        <authorList>
            <consortium name="The Caenorhabditis remanei Sequencing Consortium"/>
            <person name="Wilson R.K."/>
        </authorList>
    </citation>
    <scope>NUCLEOTIDE SEQUENCE [LARGE SCALE GENOMIC DNA]</scope>
    <source>
        <strain evidence="2">PB4641</strain>
    </source>
</reference>
<dbReference type="PANTHER" id="PTHR31006">
    <property type="entry name" value="F-BOX DOMAIN-CONTAINING PROTEIN-RELATED-RELATED"/>
    <property type="match status" value="1"/>
</dbReference>
<dbReference type="HOGENOM" id="CLU_059801_0_0_1"/>
<name>E3LV09_CAERE</name>
<evidence type="ECO:0000259" key="1">
    <source>
        <dbReference type="Pfam" id="PF00646"/>
    </source>
</evidence>
<dbReference type="InterPro" id="IPR042317">
    <property type="entry name" value="She-1-like"/>
</dbReference>
<dbReference type="Pfam" id="PF00646">
    <property type="entry name" value="F-box"/>
    <property type="match status" value="1"/>
</dbReference>
<dbReference type="EMBL" id="DS268416">
    <property type="protein sequence ID" value="EFP12530.1"/>
    <property type="molecule type" value="Genomic_DNA"/>
</dbReference>
<dbReference type="InterPro" id="IPR001810">
    <property type="entry name" value="F-box_dom"/>
</dbReference>